<comment type="subcellular location">
    <subcellularLocation>
        <location evidence="1">Membrane</location>
        <topology evidence="1">Single-pass membrane protein</topology>
    </subcellularLocation>
</comment>
<dbReference type="PANTHER" id="PTHR30386">
    <property type="entry name" value="MEMBRANE FUSION SUBUNIT OF EMRAB-TOLC MULTIDRUG EFFLUX PUMP"/>
    <property type="match status" value="1"/>
</dbReference>
<accession>A0A3S0T4E5</accession>
<evidence type="ECO:0000313" key="7">
    <source>
        <dbReference type="EMBL" id="RUM24054.1"/>
    </source>
</evidence>
<dbReference type="InterPro" id="IPR050739">
    <property type="entry name" value="MFP"/>
</dbReference>
<dbReference type="GO" id="GO:0009306">
    <property type="term" value="P:protein secretion"/>
    <property type="evidence" value="ECO:0007669"/>
    <property type="project" value="InterPro"/>
</dbReference>
<gene>
    <name evidence="7" type="ORF">EFQ99_19070</name>
</gene>
<keyword evidence="6" id="KW-0472">Membrane</keyword>
<evidence type="ECO:0000256" key="4">
    <source>
        <dbReference type="ARBA" id="ARBA00022692"/>
    </source>
</evidence>
<dbReference type="PROSITE" id="PS00543">
    <property type="entry name" value="HLYD_FAMILY"/>
    <property type="match status" value="1"/>
</dbReference>
<dbReference type="PRINTS" id="PR01490">
    <property type="entry name" value="RTXTOXIND"/>
</dbReference>
<dbReference type="AlphaFoldDB" id="A0A3S0T4E5"/>
<proteinExistence type="inferred from homology"/>
<evidence type="ECO:0000313" key="8">
    <source>
        <dbReference type="Proteomes" id="UP000278823"/>
    </source>
</evidence>
<evidence type="ECO:0000256" key="3">
    <source>
        <dbReference type="ARBA" id="ARBA00022448"/>
    </source>
</evidence>
<dbReference type="OrthoDB" id="9810980at2"/>
<comment type="similarity">
    <text evidence="2">Belongs to the membrane fusion protein (MFP) (TC 8.A.1) family.</text>
</comment>
<comment type="caution">
    <text evidence="7">The sequence shown here is derived from an EMBL/GenBank/DDBJ whole genome shotgun (WGS) entry which is preliminary data.</text>
</comment>
<keyword evidence="4" id="KW-0812">Transmembrane</keyword>
<evidence type="ECO:0000256" key="6">
    <source>
        <dbReference type="ARBA" id="ARBA00023136"/>
    </source>
</evidence>
<keyword evidence="8" id="KW-1185">Reference proteome</keyword>
<dbReference type="Proteomes" id="UP000278823">
    <property type="component" value="Unassembled WGS sequence"/>
</dbReference>
<evidence type="ECO:0000256" key="5">
    <source>
        <dbReference type="ARBA" id="ARBA00022989"/>
    </source>
</evidence>
<dbReference type="InterPro" id="IPR006144">
    <property type="entry name" value="Secretion_HlyD_CS"/>
</dbReference>
<name>A0A3S0T4E5_9HYPH</name>
<protein>
    <submittedName>
        <fullName evidence="7">Uncharacterized protein</fullName>
    </submittedName>
</protein>
<sequence>MDAYPAERYGLFKGEVTNVGADTRRIAHGSNGFTPRLKLTAIPRSPAGDIKLAAGMTSTVDVITGERRLVSYFFEPLTKALQDSLRER</sequence>
<keyword evidence="5" id="KW-1133">Transmembrane helix</keyword>
<organism evidence="7 8">
    <name type="scientific">Rhizobium vallis</name>
    <dbReference type="NCBI Taxonomy" id="634290"/>
    <lineage>
        <taxon>Bacteria</taxon>
        <taxon>Pseudomonadati</taxon>
        <taxon>Pseudomonadota</taxon>
        <taxon>Alphaproteobacteria</taxon>
        <taxon>Hyphomicrobiales</taxon>
        <taxon>Rhizobiaceae</taxon>
        <taxon>Rhizobium/Agrobacterium group</taxon>
        <taxon>Rhizobium</taxon>
    </lineage>
</organism>
<evidence type="ECO:0000256" key="2">
    <source>
        <dbReference type="ARBA" id="ARBA00009477"/>
    </source>
</evidence>
<evidence type="ECO:0000256" key="1">
    <source>
        <dbReference type="ARBA" id="ARBA00004167"/>
    </source>
</evidence>
<reference evidence="8" key="1">
    <citation type="submission" date="2018-11" db="EMBL/GenBank/DDBJ databases">
        <title>Rhizobium chutanense sp. nov., isolated from root nodules of Phaseolus vulgaris in China.</title>
        <authorList>
            <person name="Huo Y."/>
        </authorList>
    </citation>
    <scope>NUCLEOTIDE SEQUENCE [LARGE SCALE GENOMIC DNA]</scope>
    <source>
        <strain evidence="8">CCBAU 65647</strain>
    </source>
</reference>
<dbReference type="PANTHER" id="PTHR30386:SF26">
    <property type="entry name" value="TRANSPORT PROTEIN COMB"/>
    <property type="match status" value="1"/>
</dbReference>
<dbReference type="GO" id="GO:0016020">
    <property type="term" value="C:membrane"/>
    <property type="evidence" value="ECO:0007669"/>
    <property type="project" value="UniProtKB-SubCell"/>
</dbReference>
<dbReference type="EMBL" id="RJTH01000006">
    <property type="protein sequence ID" value="RUM24054.1"/>
    <property type="molecule type" value="Genomic_DNA"/>
</dbReference>
<keyword evidence="3" id="KW-0813">Transport</keyword>